<dbReference type="OrthoDB" id="418595at2759"/>
<comment type="similarity">
    <text evidence="2">Belongs to the peptidase S54 family.</text>
</comment>
<organism evidence="9 10">
    <name type="scientific">Hyalella azteca</name>
    <name type="common">Amphipod</name>
    <dbReference type="NCBI Taxonomy" id="294128"/>
    <lineage>
        <taxon>Eukaryota</taxon>
        <taxon>Metazoa</taxon>
        <taxon>Ecdysozoa</taxon>
        <taxon>Arthropoda</taxon>
        <taxon>Crustacea</taxon>
        <taxon>Multicrustacea</taxon>
        <taxon>Malacostraca</taxon>
        <taxon>Eumalacostraca</taxon>
        <taxon>Peracarida</taxon>
        <taxon>Amphipoda</taxon>
        <taxon>Senticaudata</taxon>
        <taxon>Talitrida</taxon>
        <taxon>Talitroidea</taxon>
        <taxon>Hyalellidae</taxon>
        <taxon>Hyalella</taxon>
    </lineage>
</organism>
<keyword evidence="5 7" id="KW-1133">Transmembrane helix</keyword>
<dbReference type="SMART" id="SM00054">
    <property type="entry name" value="EFh"/>
    <property type="match status" value="2"/>
</dbReference>
<protein>
    <submittedName>
        <fullName evidence="10">Rhomboid-related protein 2</fullName>
    </submittedName>
</protein>
<sequence>MRSNAPYSEPINWHDIFLRIDADGDGLILRSELRQYLLRKPISEVPLSAGLVDNLLARVDYNDDGYINLQEFYALVNVPQDAQVRSAVRRALVQAGLSMTPRSQKAHADRIYLEAYSCCPPPLTIPAFVIAQICVYIYYANKMGSAGPYSPVPFDSEIIYDPKRRIEAWRFVSYMFLHAGYVHLLSNCFMALVVGLPLEAVHKWWRLLLLYLAGVIAGSLASSIADPQSYLVGASGGVYALIAAHLANVILNWSEMPFNWVRLLVLLVLMITDVTVFFYNAYYGVDNKVSYSAHLAGFVSGLLVGMMVLRNLRKLLWEIILKWVGFVIYIGLFTAAVIVHIFFYKEVGMYPPDAYKNDIN</sequence>
<evidence type="ECO:0000256" key="4">
    <source>
        <dbReference type="ARBA" id="ARBA00022837"/>
    </source>
</evidence>
<feature type="transmembrane region" description="Helical" evidence="7">
    <location>
        <begin position="263"/>
        <end position="285"/>
    </location>
</feature>
<dbReference type="Pfam" id="PF13499">
    <property type="entry name" value="EF-hand_7"/>
    <property type="match status" value="1"/>
</dbReference>
<dbReference type="SUPFAM" id="SSF144091">
    <property type="entry name" value="Rhomboid-like"/>
    <property type="match status" value="1"/>
</dbReference>
<evidence type="ECO:0000256" key="5">
    <source>
        <dbReference type="ARBA" id="ARBA00022989"/>
    </source>
</evidence>
<dbReference type="InterPro" id="IPR035952">
    <property type="entry name" value="Rhomboid-like_sf"/>
</dbReference>
<dbReference type="OMA" id="WIAVIFY"/>
<name>A0A8B7NEY6_HYAAZ</name>
<dbReference type="InterPro" id="IPR011992">
    <property type="entry name" value="EF-hand-dom_pair"/>
</dbReference>
<feature type="transmembrane region" description="Helical" evidence="7">
    <location>
        <begin position="208"/>
        <end position="225"/>
    </location>
</feature>
<dbReference type="AlphaFoldDB" id="A0A8B7NEY6"/>
<evidence type="ECO:0000256" key="6">
    <source>
        <dbReference type="ARBA" id="ARBA00023136"/>
    </source>
</evidence>
<dbReference type="PROSITE" id="PS50222">
    <property type="entry name" value="EF_HAND_2"/>
    <property type="match status" value="1"/>
</dbReference>
<evidence type="ECO:0000256" key="2">
    <source>
        <dbReference type="ARBA" id="ARBA00009045"/>
    </source>
</evidence>
<proteinExistence type="inferred from homology"/>
<evidence type="ECO:0000313" key="9">
    <source>
        <dbReference type="Proteomes" id="UP000694843"/>
    </source>
</evidence>
<dbReference type="GO" id="GO:0005509">
    <property type="term" value="F:calcium ion binding"/>
    <property type="evidence" value="ECO:0007669"/>
    <property type="project" value="InterPro"/>
</dbReference>
<dbReference type="InterPro" id="IPR022764">
    <property type="entry name" value="Peptidase_S54_rhomboid_dom"/>
</dbReference>
<comment type="subcellular location">
    <subcellularLocation>
        <location evidence="1">Membrane</location>
        <topology evidence="1">Multi-pass membrane protein</topology>
    </subcellularLocation>
</comment>
<dbReference type="Gene3D" id="1.20.1540.10">
    <property type="entry name" value="Rhomboid-like"/>
    <property type="match status" value="1"/>
</dbReference>
<dbReference type="InterPro" id="IPR051739">
    <property type="entry name" value="Rhomboid_IM_Serine_Proteases"/>
</dbReference>
<evidence type="ECO:0000259" key="8">
    <source>
        <dbReference type="PROSITE" id="PS50222"/>
    </source>
</evidence>
<keyword evidence="4" id="KW-0106">Calcium</keyword>
<evidence type="ECO:0000256" key="7">
    <source>
        <dbReference type="SAM" id="Phobius"/>
    </source>
</evidence>
<dbReference type="Proteomes" id="UP000694843">
    <property type="component" value="Unplaced"/>
</dbReference>
<keyword evidence="3 7" id="KW-0812">Transmembrane</keyword>
<evidence type="ECO:0000256" key="1">
    <source>
        <dbReference type="ARBA" id="ARBA00004141"/>
    </source>
</evidence>
<dbReference type="PANTHER" id="PTHR45840:SF2">
    <property type="entry name" value="PROTEIN RHOMBOID-RELATED"/>
    <property type="match status" value="1"/>
</dbReference>
<keyword evidence="6 7" id="KW-0472">Membrane</keyword>
<feature type="transmembrane region" description="Helical" evidence="7">
    <location>
        <begin position="171"/>
        <end position="196"/>
    </location>
</feature>
<accession>A0A8B7NEY6</accession>
<dbReference type="GeneID" id="108669374"/>
<dbReference type="KEGG" id="hazt:108669374"/>
<gene>
    <name evidence="10" type="primary">LOC108669374</name>
</gene>
<dbReference type="CDD" id="cd00051">
    <property type="entry name" value="EFh"/>
    <property type="match status" value="1"/>
</dbReference>
<dbReference type="GO" id="GO:0004252">
    <property type="term" value="F:serine-type endopeptidase activity"/>
    <property type="evidence" value="ECO:0007669"/>
    <property type="project" value="InterPro"/>
</dbReference>
<dbReference type="InterPro" id="IPR002048">
    <property type="entry name" value="EF_hand_dom"/>
</dbReference>
<dbReference type="PROSITE" id="PS00018">
    <property type="entry name" value="EF_HAND_1"/>
    <property type="match status" value="1"/>
</dbReference>
<dbReference type="PANTHER" id="PTHR45840">
    <property type="entry name" value="RHOMBOID-RELATED PROTEIN"/>
    <property type="match status" value="1"/>
</dbReference>
<feature type="transmembrane region" description="Helical" evidence="7">
    <location>
        <begin position="291"/>
        <end position="309"/>
    </location>
</feature>
<dbReference type="GO" id="GO:0016020">
    <property type="term" value="C:membrane"/>
    <property type="evidence" value="ECO:0007669"/>
    <property type="project" value="UniProtKB-SubCell"/>
</dbReference>
<keyword evidence="9" id="KW-1185">Reference proteome</keyword>
<feature type="domain" description="EF-hand" evidence="8">
    <location>
        <begin position="8"/>
        <end position="43"/>
    </location>
</feature>
<dbReference type="InterPro" id="IPR018247">
    <property type="entry name" value="EF_Hand_1_Ca_BS"/>
</dbReference>
<reference evidence="10" key="1">
    <citation type="submission" date="2025-08" db="UniProtKB">
        <authorList>
            <consortium name="RefSeq"/>
        </authorList>
    </citation>
    <scope>IDENTIFICATION</scope>
    <source>
        <tissue evidence="10">Whole organism</tissue>
    </source>
</reference>
<dbReference type="Pfam" id="PF01694">
    <property type="entry name" value="Rhomboid"/>
    <property type="match status" value="1"/>
</dbReference>
<dbReference type="Gene3D" id="1.10.238.10">
    <property type="entry name" value="EF-hand"/>
    <property type="match status" value="1"/>
</dbReference>
<evidence type="ECO:0000313" key="10">
    <source>
        <dbReference type="RefSeq" id="XP_018012178.1"/>
    </source>
</evidence>
<evidence type="ECO:0000256" key="3">
    <source>
        <dbReference type="ARBA" id="ARBA00022692"/>
    </source>
</evidence>
<feature type="transmembrane region" description="Helical" evidence="7">
    <location>
        <begin position="321"/>
        <end position="343"/>
    </location>
</feature>
<dbReference type="RefSeq" id="XP_018012178.1">
    <property type="nucleotide sequence ID" value="XM_018156689.2"/>
</dbReference>
<feature type="transmembrane region" description="Helical" evidence="7">
    <location>
        <begin position="231"/>
        <end position="251"/>
    </location>
</feature>
<dbReference type="SUPFAM" id="SSF47473">
    <property type="entry name" value="EF-hand"/>
    <property type="match status" value="1"/>
</dbReference>